<name>G2Y8E5_BOTF4</name>
<evidence type="ECO:0000313" key="1">
    <source>
        <dbReference type="EMBL" id="CCD48873.1"/>
    </source>
</evidence>
<reference evidence="2" key="1">
    <citation type="journal article" date="2011" name="PLoS Genet.">
        <title>Genomic analysis of the necrotrophic fungal pathogens Sclerotinia sclerotiorum and Botrytis cinerea.</title>
        <authorList>
            <person name="Amselem J."/>
            <person name="Cuomo C.A."/>
            <person name="van Kan J.A."/>
            <person name="Viaud M."/>
            <person name="Benito E.P."/>
            <person name="Couloux A."/>
            <person name="Coutinho P.M."/>
            <person name="de Vries R.P."/>
            <person name="Dyer P.S."/>
            <person name="Fillinger S."/>
            <person name="Fournier E."/>
            <person name="Gout L."/>
            <person name="Hahn M."/>
            <person name="Kohn L."/>
            <person name="Lapalu N."/>
            <person name="Plummer K.M."/>
            <person name="Pradier J.M."/>
            <person name="Quevillon E."/>
            <person name="Sharon A."/>
            <person name="Simon A."/>
            <person name="ten Have A."/>
            <person name="Tudzynski B."/>
            <person name="Tudzynski P."/>
            <person name="Wincker P."/>
            <person name="Andrew M."/>
            <person name="Anthouard V."/>
            <person name="Beever R.E."/>
            <person name="Beffa R."/>
            <person name="Benoit I."/>
            <person name="Bouzid O."/>
            <person name="Brault B."/>
            <person name="Chen Z."/>
            <person name="Choquer M."/>
            <person name="Collemare J."/>
            <person name="Cotton P."/>
            <person name="Danchin E.G."/>
            <person name="Da Silva C."/>
            <person name="Gautier A."/>
            <person name="Giraud C."/>
            <person name="Giraud T."/>
            <person name="Gonzalez C."/>
            <person name="Grossetete S."/>
            <person name="Guldener U."/>
            <person name="Henrissat B."/>
            <person name="Howlett B.J."/>
            <person name="Kodira C."/>
            <person name="Kretschmer M."/>
            <person name="Lappartient A."/>
            <person name="Leroch M."/>
            <person name="Levis C."/>
            <person name="Mauceli E."/>
            <person name="Neuveglise C."/>
            <person name="Oeser B."/>
            <person name="Pearson M."/>
            <person name="Poulain J."/>
            <person name="Poussereau N."/>
            <person name="Quesneville H."/>
            <person name="Rascle C."/>
            <person name="Schumacher J."/>
            <person name="Segurens B."/>
            <person name="Sexton A."/>
            <person name="Silva E."/>
            <person name="Sirven C."/>
            <person name="Soanes D.M."/>
            <person name="Talbot N.J."/>
            <person name="Templeton M."/>
            <person name="Yandava C."/>
            <person name="Yarden O."/>
            <person name="Zeng Q."/>
            <person name="Rollins J.A."/>
            <person name="Lebrun M.H."/>
            <person name="Dickman M."/>
        </authorList>
    </citation>
    <scope>NUCLEOTIDE SEQUENCE [LARGE SCALE GENOMIC DNA]</scope>
    <source>
        <strain evidence="2">T4</strain>
    </source>
</reference>
<dbReference type="HOGENOM" id="CLU_2542306_0_0_1"/>
<proteinExistence type="predicted"/>
<sequence length="83" mass="9245">MKRINVVIEPCSWFNSQRSKSASPTTDLPPWRNKLSLLLNCGLQTVGYSGCFRRKRFRTTFLGPGSAALQISRRISNGSRGNG</sequence>
<gene>
    <name evidence="1" type="ORF">BofuT4_uP032830.1</name>
</gene>
<dbReference type="InParanoid" id="G2Y8E5"/>
<accession>G2Y8E5</accession>
<protein>
    <submittedName>
        <fullName evidence="1">Uncharacterized protein</fullName>
    </submittedName>
</protein>
<dbReference type="EMBL" id="FQ790297">
    <property type="protein sequence ID" value="CCD48873.1"/>
    <property type="molecule type" value="Genomic_DNA"/>
</dbReference>
<organism evidence="1 2">
    <name type="scientific">Botryotinia fuckeliana (strain T4)</name>
    <name type="common">Noble rot fungus</name>
    <name type="synonym">Botrytis cinerea</name>
    <dbReference type="NCBI Taxonomy" id="999810"/>
    <lineage>
        <taxon>Eukaryota</taxon>
        <taxon>Fungi</taxon>
        <taxon>Dikarya</taxon>
        <taxon>Ascomycota</taxon>
        <taxon>Pezizomycotina</taxon>
        <taxon>Leotiomycetes</taxon>
        <taxon>Helotiales</taxon>
        <taxon>Sclerotiniaceae</taxon>
        <taxon>Botrytis</taxon>
    </lineage>
</organism>
<dbReference type="Proteomes" id="UP000008177">
    <property type="component" value="Unplaced contigs"/>
</dbReference>
<evidence type="ECO:0000313" key="2">
    <source>
        <dbReference type="Proteomes" id="UP000008177"/>
    </source>
</evidence>
<dbReference type="AlphaFoldDB" id="G2Y8E5"/>